<protein>
    <recommendedName>
        <fullName evidence="10">SLC41A/MgtE integral membrane domain-containing protein</fullName>
    </recommendedName>
</protein>
<feature type="transmembrane region" description="Helical" evidence="9">
    <location>
        <begin position="55"/>
        <end position="80"/>
    </location>
</feature>
<dbReference type="PANTHER" id="PTHR16228">
    <property type="entry name" value="DIVALENT CATION TRANSPORTER SOLUTE CARRIER FAMILY 41"/>
    <property type="match status" value="1"/>
</dbReference>
<dbReference type="GO" id="GO:0005886">
    <property type="term" value="C:plasma membrane"/>
    <property type="evidence" value="ECO:0007669"/>
    <property type="project" value="TreeGrafter"/>
</dbReference>
<dbReference type="InterPro" id="IPR045349">
    <property type="entry name" value="SLC41A1-3"/>
</dbReference>
<name>A0A2J7QPJ9_9NEOP</name>
<comment type="subcellular location">
    <subcellularLocation>
        <location evidence="1">Membrane</location>
        <topology evidence="1">Multi-pass membrane protein</topology>
    </subcellularLocation>
</comment>
<dbReference type="PANTHER" id="PTHR16228:SF7">
    <property type="entry name" value="SLC41A_MGTE INTEGRAL MEMBRANE DOMAIN-CONTAINING PROTEIN"/>
    <property type="match status" value="1"/>
</dbReference>
<dbReference type="SUPFAM" id="SSF161093">
    <property type="entry name" value="MgtE membrane domain-like"/>
    <property type="match status" value="1"/>
</dbReference>
<evidence type="ECO:0000256" key="9">
    <source>
        <dbReference type="SAM" id="Phobius"/>
    </source>
</evidence>
<sequence>MHLSMLTLEDGAGAVLSQGGAQVSLVEDVEKGHLPDVVVETKMLASPDAHHSETYLSIAIQVFIPFLIAGFGMVGAGLVLDVVQHWLVFEQITEIVILVPALLGLKGNLEMTLASRLSTQANLGHMDTPKQQWSMIVGNLTLIQCQAIVVGFLGSVVAVVMGGIKTNNFELDHAFLLCASSLVTASLASFVLGLITAAVIVFSRHCNINPDNVATPIAASLGDITSLALLSWISTVLYDAIGRLGAAVVKNWCES</sequence>
<evidence type="ECO:0000256" key="5">
    <source>
        <dbReference type="ARBA" id="ARBA00022842"/>
    </source>
</evidence>
<feature type="transmembrane region" description="Helical" evidence="9">
    <location>
        <begin position="136"/>
        <end position="162"/>
    </location>
</feature>
<dbReference type="Pfam" id="PF01769">
    <property type="entry name" value="MgtE"/>
    <property type="match status" value="1"/>
</dbReference>
<evidence type="ECO:0000256" key="8">
    <source>
        <dbReference type="ARBA" id="ARBA00023136"/>
    </source>
</evidence>
<evidence type="ECO:0000256" key="6">
    <source>
        <dbReference type="ARBA" id="ARBA00022989"/>
    </source>
</evidence>
<evidence type="ECO:0000256" key="2">
    <source>
        <dbReference type="ARBA" id="ARBA00009749"/>
    </source>
</evidence>
<evidence type="ECO:0000256" key="3">
    <source>
        <dbReference type="ARBA" id="ARBA00022448"/>
    </source>
</evidence>
<dbReference type="FunFam" id="1.10.357.20:FF:000001">
    <property type="entry name" value="Solute carrier family 41 member 2"/>
    <property type="match status" value="1"/>
</dbReference>
<evidence type="ECO:0000313" key="11">
    <source>
        <dbReference type="EMBL" id="PNF30510.1"/>
    </source>
</evidence>
<evidence type="ECO:0000256" key="1">
    <source>
        <dbReference type="ARBA" id="ARBA00004141"/>
    </source>
</evidence>
<organism evidence="11 12">
    <name type="scientific">Cryptotermes secundus</name>
    <dbReference type="NCBI Taxonomy" id="105785"/>
    <lineage>
        <taxon>Eukaryota</taxon>
        <taxon>Metazoa</taxon>
        <taxon>Ecdysozoa</taxon>
        <taxon>Arthropoda</taxon>
        <taxon>Hexapoda</taxon>
        <taxon>Insecta</taxon>
        <taxon>Pterygota</taxon>
        <taxon>Neoptera</taxon>
        <taxon>Polyneoptera</taxon>
        <taxon>Dictyoptera</taxon>
        <taxon>Blattodea</taxon>
        <taxon>Blattoidea</taxon>
        <taxon>Termitoidae</taxon>
        <taxon>Kalotermitidae</taxon>
        <taxon>Cryptotermitinae</taxon>
        <taxon>Cryptotermes</taxon>
    </lineage>
</organism>
<feature type="domain" description="SLC41A/MgtE integral membrane" evidence="10">
    <location>
        <begin position="99"/>
        <end position="232"/>
    </location>
</feature>
<keyword evidence="3" id="KW-0813">Transport</keyword>
<keyword evidence="12" id="KW-1185">Reference proteome</keyword>
<feature type="transmembrane region" description="Helical" evidence="9">
    <location>
        <begin position="174"/>
        <end position="202"/>
    </location>
</feature>
<comment type="similarity">
    <text evidence="2">Belongs to the SLC41A transporter family.</text>
</comment>
<dbReference type="GO" id="GO:0008324">
    <property type="term" value="F:monoatomic cation transmembrane transporter activity"/>
    <property type="evidence" value="ECO:0007669"/>
    <property type="project" value="InterPro"/>
</dbReference>
<gene>
    <name evidence="11" type="ORF">B7P43_G09947</name>
</gene>
<dbReference type="EMBL" id="NEVH01012088">
    <property type="protein sequence ID" value="PNF30510.1"/>
    <property type="molecule type" value="Genomic_DNA"/>
</dbReference>
<proteinExistence type="inferred from homology"/>
<evidence type="ECO:0000256" key="7">
    <source>
        <dbReference type="ARBA" id="ARBA00023065"/>
    </source>
</evidence>
<evidence type="ECO:0000256" key="4">
    <source>
        <dbReference type="ARBA" id="ARBA00022692"/>
    </source>
</evidence>
<keyword evidence="8 9" id="KW-0472">Membrane</keyword>
<keyword evidence="5" id="KW-0460">Magnesium</keyword>
<dbReference type="OrthoDB" id="5791097at2759"/>
<dbReference type="Proteomes" id="UP000235965">
    <property type="component" value="Unassembled WGS sequence"/>
</dbReference>
<dbReference type="Gene3D" id="1.10.357.20">
    <property type="entry name" value="SLC41 divalent cation transporters, integral membrane domain"/>
    <property type="match status" value="1"/>
</dbReference>
<dbReference type="InterPro" id="IPR036739">
    <property type="entry name" value="SLC41_membr_dom_sf"/>
</dbReference>
<keyword evidence="7" id="KW-0406">Ion transport</keyword>
<evidence type="ECO:0000259" key="10">
    <source>
        <dbReference type="Pfam" id="PF01769"/>
    </source>
</evidence>
<keyword evidence="4 9" id="KW-0812">Transmembrane</keyword>
<comment type="caution">
    <text evidence="11">The sequence shown here is derived from an EMBL/GenBank/DDBJ whole genome shotgun (WGS) entry which is preliminary data.</text>
</comment>
<evidence type="ECO:0000313" key="12">
    <source>
        <dbReference type="Proteomes" id="UP000235965"/>
    </source>
</evidence>
<dbReference type="AlphaFoldDB" id="A0A2J7QPJ9"/>
<keyword evidence="6 9" id="KW-1133">Transmembrane helix</keyword>
<dbReference type="InterPro" id="IPR006667">
    <property type="entry name" value="SLC41_membr_dom"/>
</dbReference>
<accession>A0A2J7QPJ9</accession>
<reference evidence="11 12" key="1">
    <citation type="submission" date="2017-12" db="EMBL/GenBank/DDBJ databases">
        <title>Hemimetabolous genomes reveal molecular basis of termite eusociality.</title>
        <authorList>
            <person name="Harrison M.C."/>
            <person name="Jongepier E."/>
            <person name="Robertson H.M."/>
            <person name="Arning N."/>
            <person name="Bitard-Feildel T."/>
            <person name="Chao H."/>
            <person name="Childers C.P."/>
            <person name="Dinh H."/>
            <person name="Doddapaneni H."/>
            <person name="Dugan S."/>
            <person name="Gowin J."/>
            <person name="Greiner C."/>
            <person name="Han Y."/>
            <person name="Hu H."/>
            <person name="Hughes D.S.T."/>
            <person name="Huylmans A.-K."/>
            <person name="Kemena C."/>
            <person name="Kremer L.P.M."/>
            <person name="Lee S.L."/>
            <person name="Lopez-Ezquerra A."/>
            <person name="Mallet L."/>
            <person name="Monroy-Kuhn J.M."/>
            <person name="Moser A."/>
            <person name="Murali S.C."/>
            <person name="Muzny D.M."/>
            <person name="Otani S."/>
            <person name="Piulachs M.-D."/>
            <person name="Poelchau M."/>
            <person name="Qu J."/>
            <person name="Schaub F."/>
            <person name="Wada-Katsumata A."/>
            <person name="Worley K.C."/>
            <person name="Xie Q."/>
            <person name="Ylla G."/>
            <person name="Poulsen M."/>
            <person name="Gibbs R.A."/>
            <person name="Schal C."/>
            <person name="Richards S."/>
            <person name="Belles X."/>
            <person name="Korb J."/>
            <person name="Bornberg-Bauer E."/>
        </authorList>
    </citation>
    <scope>NUCLEOTIDE SEQUENCE [LARGE SCALE GENOMIC DNA]</scope>
    <source>
        <tissue evidence="11">Whole body</tissue>
    </source>
</reference>